<dbReference type="SUPFAM" id="SSF52038">
    <property type="entry name" value="Barstar-related"/>
    <property type="match status" value="1"/>
</dbReference>
<dbReference type="RefSeq" id="WP_127759210.1">
    <property type="nucleotide sequence ID" value="NZ_CP026095.1"/>
</dbReference>
<evidence type="ECO:0000313" key="3">
    <source>
        <dbReference type="EMBL" id="AZV41545.1"/>
    </source>
</evidence>
<dbReference type="OrthoDB" id="72213at2"/>
<sequence>MIKSGKIVGKGAVMNKVFIIDGENFNNFKGFCKEFSNIVLSGKYQWNGSLDAFNDILWGGFGDIEGEEEYTIIWKNTTKSRKDLGYSETIKRLYKVLESCHPSNEEKVIQEISNAKMEKGPTLFDLIEEIILDNKNVTLILE</sequence>
<feature type="domain" description="Barstar (barnase inhibitor)" evidence="2">
    <location>
        <begin position="16"/>
        <end position="100"/>
    </location>
</feature>
<evidence type="ECO:0000259" key="2">
    <source>
        <dbReference type="Pfam" id="PF01337"/>
    </source>
</evidence>
<name>A0A3Q9RL09_9BACI</name>
<dbReference type="EMBL" id="CP026095">
    <property type="protein sequence ID" value="AZV41545.1"/>
    <property type="molecule type" value="Genomic_DNA"/>
</dbReference>
<gene>
    <name evidence="3" type="ORF">BAOM_0934</name>
</gene>
<dbReference type="Proteomes" id="UP000283095">
    <property type="component" value="Chromosome"/>
</dbReference>
<dbReference type="Gene3D" id="3.30.370.10">
    <property type="entry name" value="Barstar-like"/>
    <property type="match status" value="1"/>
</dbReference>
<dbReference type="InterPro" id="IPR035905">
    <property type="entry name" value="Barstar-like_sf"/>
</dbReference>
<protein>
    <recommendedName>
        <fullName evidence="2">Barstar (barnase inhibitor) domain-containing protein</fullName>
    </recommendedName>
</protein>
<comment type="similarity">
    <text evidence="1">Belongs to the barstar family.</text>
</comment>
<reference evidence="3 4" key="1">
    <citation type="submission" date="2018-01" db="EMBL/GenBank/DDBJ databases">
        <title>Bacillus asahii Genome sequencing and assembly.</title>
        <authorList>
            <person name="Jiang H."/>
            <person name="Feng Y."/>
            <person name="Zhao F."/>
            <person name="Lin X."/>
        </authorList>
    </citation>
    <scope>NUCLEOTIDE SEQUENCE [LARGE SCALE GENOMIC DNA]</scope>
    <source>
        <strain evidence="3 4">OM18</strain>
    </source>
</reference>
<organism evidence="3 4">
    <name type="scientific">Peribacillus asahii</name>
    <dbReference type="NCBI Taxonomy" id="228899"/>
    <lineage>
        <taxon>Bacteria</taxon>
        <taxon>Bacillati</taxon>
        <taxon>Bacillota</taxon>
        <taxon>Bacilli</taxon>
        <taxon>Bacillales</taxon>
        <taxon>Bacillaceae</taxon>
        <taxon>Peribacillus</taxon>
    </lineage>
</organism>
<dbReference type="AlphaFoldDB" id="A0A3Q9RL09"/>
<evidence type="ECO:0000256" key="1">
    <source>
        <dbReference type="ARBA" id="ARBA00006845"/>
    </source>
</evidence>
<dbReference type="Pfam" id="PF01337">
    <property type="entry name" value="Barstar"/>
    <property type="match status" value="1"/>
</dbReference>
<dbReference type="KEGG" id="pasa:BAOM_0934"/>
<dbReference type="InterPro" id="IPR000468">
    <property type="entry name" value="Barstar"/>
</dbReference>
<evidence type="ECO:0000313" key="4">
    <source>
        <dbReference type="Proteomes" id="UP000283095"/>
    </source>
</evidence>
<accession>A0A3Q9RL09</accession>
<proteinExistence type="inferred from homology"/>